<sequence>MLHEKRKNVIELSTKMREIFYENKKEYIICCTDNTQTCRKDFGHNMIVVIT</sequence>
<dbReference type="AlphaFoldDB" id="A0A0B7BAN5"/>
<proteinExistence type="predicted"/>
<organism evidence="1">
    <name type="scientific">Arion vulgaris</name>
    <dbReference type="NCBI Taxonomy" id="1028688"/>
    <lineage>
        <taxon>Eukaryota</taxon>
        <taxon>Metazoa</taxon>
        <taxon>Spiralia</taxon>
        <taxon>Lophotrochozoa</taxon>
        <taxon>Mollusca</taxon>
        <taxon>Gastropoda</taxon>
        <taxon>Heterobranchia</taxon>
        <taxon>Euthyneura</taxon>
        <taxon>Panpulmonata</taxon>
        <taxon>Eupulmonata</taxon>
        <taxon>Stylommatophora</taxon>
        <taxon>Helicina</taxon>
        <taxon>Arionoidea</taxon>
        <taxon>Arionidae</taxon>
        <taxon>Arion</taxon>
    </lineage>
</organism>
<dbReference type="EMBL" id="HACG01043213">
    <property type="protein sequence ID" value="CEK90078.1"/>
    <property type="molecule type" value="Transcribed_RNA"/>
</dbReference>
<evidence type="ECO:0000313" key="2">
    <source>
        <dbReference type="EMBL" id="CEK90082.1"/>
    </source>
</evidence>
<gene>
    <name evidence="1" type="primary">ORF174599</name>
    <name evidence="2" type="synonym">ORF174612</name>
</gene>
<evidence type="ECO:0000313" key="1">
    <source>
        <dbReference type="EMBL" id="CEK90078.1"/>
    </source>
</evidence>
<protein>
    <submittedName>
        <fullName evidence="1">Uncharacterized protein</fullName>
    </submittedName>
</protein>
<accession>A0A0B7BAN5</accession>
<name>A0A0B7BAN5_9EUPU</name>
<reference evidence="1" key="1">
    <citation type="submission" date="2014-12" db="EMBL/GenBank/DDBJ databases">
        <title>Insight into the proteome of Arion vulgaris.</title>
        <authorList>
            <person name="Aradska J."/>
            <person name="Bulat T."/>
            <person name="Smidak R."/>
            <person name="Sarate P."/>
            <person name="Gangsoo J."/>
            <person name="Sialana F."/>
            <person name="Bilban M."/>
            <person name="Lubec G."/>
        </authorList>
    </citation>
    <scope>NUCLEOTIDE SEQUENCE</scope>
    <source>
        <tissue evidence="1">Skin</tissue>
    </source>
</reference>
<dbReference type="EMBL" id="HACG01043217">
    <property type="protein sequence ID" value="CEK90082.1"/>
    <property type="molecule type" value="Transcribed_RNA"/>
</dbReference>